<dbReference type="SUPFAM" id="SSF53335">
    <property type="entry name" value="S-adenosyl-L-methionine-dependent methyltransferases"/>
    <property type="match status" value="1"/>
</dbReference>
<keyword evidence="2" id="KW-0808">Transferase</keyword>
<dbReference type="PANTHER" id="PTHR12829">
    <property type="entry name" value="N6-ADENOSINE-METHYLTRANSFERASE"/>
    <property type="match status" value="1"/>
</dbReference>
<dbReference type="GO" id="GO:0032259">
    <property type="term" value="P:methylation"/>
    <property type="evidence" value="ECO:0007669"/>
    <property type="project" value="UniProtKB-KW"/>
</dbReference>
<feature type="region of interest" description="Disordered" evidence="5">
    <location>
        <begin position="1"/>
        <end position="23"/>
    </location>
</feature>
<keyword evidence="7" id="KW-1185">Reference proteome</keyword>
<dbReference type="RefSeq" id="WP_377001078.1">
    <property type="nucleotide sequence ID" value="NZ_JBHSQE010000004.1"/>
</dbReference>
<dbReference type="Gene3D" id="3.40.50.150">
    <property type="entry name" value="Vaccinia Virus protein VP39"/>
    <property type="match status" value="1"/>
</dbReference>
<dbReference type="PROSITE" id="PS51143">
    <property type="entry name" value="MT_A70"/>
    <property type="match status" value="1"/>
</dbReference>
<evidence type="ECO:0000256" key="1">
    <source>
        <dbReference type="ARBA" id="ARBA00022603"/>
    </source>
</evidence>
<dbReference type="Proteomes" id="UP001596244">
    <property type="component" value="Unassembled WGS sequence"/>
</dbReference>
<dbReference type="InterPro" id="IPR029063">
    <property type="entry name" value="SAM-dependent_MTases_sf"/>
</dbReference>
<accession>A0ABW1QAZ1</accession>
<keyword evidence="3" id="KW-0949">S-adenosyl-L-methionine</keyword>
<evidence type="ECO:0000313" key="6">
    <source>
        <dbReference type="EMBL" id="MFC6146561.1"/>
    </source>
</evidence>
<dbReference type="PANTHER" id="PTHR12829:SF7">
    <property type="entry name" value="N6-ADENOSINE-METHYLTRANSFERASE CATALYTIC SUBUNIT"/>
    <property type="match status" value="1"/>
</dbReference>
<comment type="similarity">
    <text evidence="4">Belongs to the MT-A70-like family.</text>
</comment>
<evidence type="ECO:0000256" key="2">
    <source>
        <dbReference type="ARBA" id="ARBA00022679"/>
    </source>
</evidence>
<protein>
    <submittedName>
        <fullName evidence="6">MT-A70 family methyltransferase</fullName>
    </submittedName>
</protein>
<reference evidence="7" key="1">
    <citation type="journal article" date="2019" name="Int. J. Syst. Evol. Microbiol.">
        <title>The Global Catalogue of Microorganisms (GCM) 10K type strain sequencing project: providing services to taxonomists for standard genome sequencing and annotation.</title>
        <authorList>
            <consortium name="The Broad Institute Genomics Platform"/>
            <consortium name="The Broad Institute Genome Sequencing Center for Infectious Disease"/>
            <person name="Wu L."/>
            <person name="Ma J."/>
        </authorList>
    </citation>
    <scope>NUCLEOTIDE SEQUENCE [LARGE SCALE GENOMIC DNA]</scope>
    <source>
        <strain evidence="7">CCUG 51943</strain>
    </source>
</reference>
<comment type="caution">
    <text evidence="6">The sequence shown here is derived from an EMBL/GenBank/DDBJ whole genome shotgun (WGS) entry which is preliminary data.</text>
</comment>
<proteinExistence type="inferred from homology"/>
<keyword evidence="1 6" id="KW-0489">Methyltransferase</keyword>
<organism evidence="6 7">
    <name type="scientific">Corynebacterium nasicanis</name>
    <dbReference type="NCBI Taxonomy" id="1448267"/>
    <lineage>
        <taxon>Bacteria</taxon>
        <taxon>Bacillati</taxon>
        <taxon>Actinomycetota</taxon>
        <taxon>Actinomycetes</taxon>
        <taxon>Mycobacteriales</taxon>
        <taxon>Corynebacteriaceae</taxon>
        <taxon>Corynebacterium</taxon>
    </lineage>
</organism>
<sequence length="246" mass="27573">MSHPTDHTPQQPGRPATEQAFQPRWTTTSDGLVVPAAPGSMLVPPPKRGRYKVVLADPPWDVFQKSKHGAGEHYDLMPLGRISEMGEAIKFLAAEQSFCFMWVTTATLPYGAQILDDWGFAYKSFYSWIKPRFTLGGYFRNAAELLLLGVKGKGTKFQFRSQPNWGMYPLQEHSRKPEEIHQMIERVAGPGHYLELFARRPSPTASHWDVWGNEVASTISLAPWGYEVPSDTNPQGFAPNRAGEPS</sequence>
<dbReference type="Pfam" id="PF05063">
    <property type="entry name" value="MT-A70"/>
    <property type="match status" value="1"/>
</dbReference>
<evidence type="ECO:0000256" key="3">
    <source>
        <dbReference type="ARBA" id="ARBA00022691"/>
    </source>
</evidence>
<evidence type="ECO:0000256" key="5">
    <source>
        <dbReference type="SAM" id="MobiDB-lite"/>
    </source>
</evidence>
<evidence type="ECO:0000256" key="4">
    <source>
        <dbReference type="PROSITE-ProRule" id="PRU00489"/>
    </source>
</evidence>
<dbReference type="GO" id="GO:0008168">
    <property type="term" value="F:methyltransferase activity"/>
    <property type="evidence" value="ECO:0007669"/>
    <property type="project" value="UniProtKB-KW"/>
</dbReference>
<dbReference type="EMBL" id="JBHSQE010000004">
    <property type="protein sequence ID" value="MFC6146561.1"/>
    <property type="molecule type" value="Genomic_DNA"/>
</dbReference>
<dbReference type="InterPro" id="IPR007757">
    <property type="entry name" value="MT-A70-like"/>
</dbReference>
<evidence type="ECO:0000313" key="7">
    <source>
        <dbReference type="Proteomes" id="UP001596244"/>
    </source>
</evidence>
<name>A0ABW1QAZ1_9CORY</name>
<gene>
    <name evidence="6" type="ORF">ACFPUZ_07065</name>
</gene>